<dbReference type="InterPro" id="IPR043502">
    <property type="entry name" value="DNA/RNA_pol_sf"/>
</dbReference>
<dbReference type="EMBL" id="JAIVGD010000003">
    <property type="protein sequence ID" value="KAH0777559.1"/>
    <property type="molecule type" value="Genomic_DNA"/>
</dbReference>
<dbReference type="CDD" id="cd09274">
    <property type="entry name" value="RNase_HI_RT_Ty3"/>
    <property type="match status" value="1"/>
</dbReference>
<keyword evidence="2" id="KW-0548">Nucleotidyltransferase</keyword>
<sequence>MKDFSKIAHPLCKLLKKEVKFYIDDACMTTFNCVKEKLVSTLIIVSPDLSESFEVMCDGSGMTLGVVYGQKRNKLFHRIYYASETLNNAQRNYTVTKQELLAVVCAFEMFRAYLLGTKVIVHTDHVALRYLRARKDAKPRFIRWVLLLQEFNFEVKDRKGCENQVANHLSRLERKEDAEHEVDIDDSFPDEQIYAAADHSESLVGIADQLGDSSFGVVLRHLALSFSIVVLWFIGRHGTVSRNFCAMRRLFPFSADLILSFRVKYTGTKGKVRPFGDSPSGIGDPQAFISSFFSAFSFLLVT</sequence>
<accession>A0ABQ7W9Y3</accession>
<dbReference type="Gene3D" id="3.10.20.370">
    <property type="match status" value="1"/>
</dbReference>
<evidence type="ECO:0000256" key="3">
    <source>
        <dbReference type="ARBA" id="ARBA00022722"/>
    </source>
</evidence>
<dbReference type="InterPro" id="IPR043128">
    <property type="entry name" value="Rev_trsase/Diguanyl_cyclase"/>
</dbReference>
<keyword evidence="9" id="KW-1185">Reference proteome</keyword>
<evidence type="ECO:0000259" key="7">
    <source>
        <dbReference type="Pfam" id="PF17917"/>
    </source>
</evidence>
<dbReference type="PANTHER" id="PTHR34072">
    <property type="entry name" value="ENZYMATIC POLYPROTEIN-RELATED"/>
    <property type="match status" value="1"/>
</dbReference>
<feature type="domain" description="Reverse transcriptase RNase H-like" evidence="7">
    <location>
        <begin position="48"/>
        <end position="151"/>
    </location>
</feature>
<evidence type="ECO:0000313" key="8">
    <source>
        <dbReference type="EMBL" id="KAH0777559.1"/>
    </source>
</evidence>
<name>A0ABQ7W9Y3_SOLTU</name>
<protein>
    <recommendedName>
        <fullName evidence="7">Reverse transcriptase RNase H-like domain-containing protein</fullName>
    </recommendedName>
</protein>
<gene>
    <name evidence="8" type="ORF">KY290_008970</name>
</gene>
<dbReference type="SUPFAM" id="SSF56672">
    <property type="entry name" value="DNA/RNA polymerases"/>
    <property type="match status" value="1"/>
</dbReference>
<dbReference type="PANTHER" id="PTHR34072:SF57">
    <property type="entry name" value="RNA-DIRECTED DNA POLYMERASE"/>
    <property type="match status" value="1"/>
</dbReference>
<dbReference type="Pfam" id="PF17917">
    <property type="entry name" value="RT_RNaseH"/>
    <property type="match status" value="1"/>
</dbReference>
<keyword evidence="5" id="KW-0378">Hydrolase</keyword>
<dbReference type="InterPro" id="IPR041373">
    <property type="entry name" value="RT_RNaseH"/>
</dbReference>
<keyword evidence="4" id="KW-0255">Endonuclease</keyword>
<organism evidence="8 9">
    <name type="scientific">Solanum tuberosum</name>
    <name type="common">Potato</name>
    <dbReference type="NCBI Taxonomy" id="4113"/>
    <lineage>
        <taxon>Eukaryota</taxon>
        <taxon>Viridiplantae</taxon>
        <taxon>Streptophyta</taxon>
        <taxon>Embryophyta</taxon>
        <taxon>Tracheophyta</taxon>
        <taxon>Spermatophyta</taxon>
        <taxon>Magnoliopsida</taxon>
        <taxon>eudicotyledons</taxon>
        <taxon>Gunneridae</taxon>
        <taxon>Pentapetalae</taxon>
        <taxon>asterids</taxon>
        <taxon>lamiids</taxon>
        <taxon>Solanales</taxon>
        <taxon>Solanaceae</taxon>
        <taxon>Solanoideae</taxon>
        <taxon>Solaneae</taxon>
        <taxon>Solanum</taxon>
    </lineage>
</organism>
<keyword evidence="6" id="KW-0695">RNA-directed DNA polymerase</keyword>
<evidence type="ECO:0000256" key="1">
    <source>
        <dbReference type="ARBA" id="ARBA00022679"/>
    </source>
</evidence>
<dbReference type="Proteomes" id="UP000826656">
    <property type="component" value="Unassembled WGS sequence"/>
</dbReference>
<evidence type="ECO:0000256" key="6">
    <source>
        <dbReference type="ARBA" id="ARBA00022918"/>
    </source>
</evidence>
<dbReference type="Gene3D" id="3.30.70.270">
    <property type="match status" value="1"/>
</dbReference>
<proteinExistence type="predicted"/>
<evidence type="ECO:0000256" key="2">
    <source>
        <dbReference type="ARBA" id="ARBA00022695"/>
    </source>
</evidence>
<reference evidence="8 9" key="1">
    <citation type="journal article" date="2021" name="bioRxiv">
        <title>Chromosome-scale and haplotype-resolved genome assembly of a tetraploid potato cultivar.</title>
        <authorList>
            <person name="Sun H."/>
            <person name="Jiao W.-B."/>
            <person name="Krause K."/>
            <person name="Campoy J.A."/>
            <person name="Goel M."/>
            <person name="Folz-Donahue K."/>
            <person name="Kukat C."/>
            <person name="Huettel B."/>
            <person name="Schneeberger K."/>
        </authorList>
    </citation>
    <scope>NUCLEOTIDE SEQUENCE [LARGE SCALE GENOMIC DNA]</scope>
    <source>
        <strain evidence="8">SolTubOtavaFocal</strain>
        <tissue evidence="8">Leaves</tissue>
    </source>
</reference>
<evidence type="ECO:0000256" key="5">
    <source>
        <dbReference type="ARBA" id="ARBA00022801"/>
    </source>
</evidence>
<keyword evidence="1" id="KW-0808">Transferase</keyword>
<evidence type="ECO:0000256" key="4">
    <source>
        <dbReference type="ARBA" id="ARBA00022759"/>
    </source>
</evidence>
<evidence type="ECO:0000313" key="9">
    <source>
        <dbReference type="Proteomes" id="UP000826656"/>
    </source>
</evidence>
<keyword evidence="3" id="KW-0540">Nuclease</keyword>
<comment type="caution">
    <text evidence="8">The sequence shown here is derived from an EMBL/GenBank/DDBJ whole genome shotgun (WGS) entry which is preliminary data.</text>
</comment>